<sequence length="231" mass="25921">MGNQMSFFYSCSTFFFFFFSIPQRFSVSEGASTVPFRSLYIRGLIRRSYPPHSNSVDQTDQTPTLIPVEFLPWHCPTSTRTLSAPLRDAAFPLLLPSSPVVDDEHLFPQSSSLLSPYRCGSQSVEIPDPEPPPGIDTVHTLPAPRLLSLFQIRSRHRDTMVPTLFHLQPWSPKLKIGATLTSSRFQICQQKGTTPQHQLDLHGQSLPDFVTISSLNGSASIVWGFSDNREQ</sequence>
<protein>
    <submittedName>
        <fullName evidence="1">Uncharacterized protein</fullName>
    </submittedName>
</protein>
<dbReference type="EMBL" id="OZ034822">
    <property type="protein sequence ID" value="CAL1411307.1"/>
    <property type="molecule type" value="Genomic_DNA"/>
</dbReference>
<name>A0AAV2GM40_9ROSI</name>
<organism evidence="1 2">
    <name type="scientific">Linum trigynum</name>
    <dbReference type="NCBI Taxonomy" id="586398"/>
    <lineage>
        <taxon>Eukaryota</taxon>
        <taxon>Viridiplantae</taxon>
        <taxon>Streptophyta</taxon>
        <taxon>Embryophyta</taxon>
        <taxon>Tracheophyta</taxon>
        <taxon>Spermatophyta</taxon>
        <taxon>Magnoliopsida</taxon>
        <taxon>eudicotyledons</taxon>
        <taxon>Gunneridae</taxon>
        <taxon>Pentapetalae</taxon>
        <taxon>rosids</taxon>
        <taxon>fabids</taxon>
        <taxon>Malpighiales</taxon>
        <taxon>Linaceae</taxon>
        <taxon>Linum</taxon>
    </lineage>
</organism>
<dbReference type="AlphaFoldDB" id="A0AAV2GM40"/>
<gene>
    <name evidence="1" type="ORF">LTRI10_LOCUS50673</name>
</gene>
<proteinExistence type="predicted"/>
<accession>A0AAV2GM40</accession>
<evidence type="ECO:0000313" key="1">
    <source>
        <dbReference type="EMBL" id="CAL1411307.1"/>
    </source>
</evidence>
<keyword evidence="2" id="KW-1185">Reference proteome</keyword>
<reference evidence="1 2" key="1">
    <citation type="submission" date="2024-04" db="EMBL/GenBank/DDBJ databases">
        <authorList>
            <person name="Fracassetti M."/>
        </authorList>
    </citation>
    <scope>NUCLEOTIDE SEQUENCE [LARGE SCALE GENOMIC DNA]</scope>
</reference>
<dbReference type="Proteomes" id="UP001497516">
    <property type="component" value="Chromosome 9"/>
</dbReference>
<evidence type="ECO:0000313" key="2">
    <source>
        <dbReference type="Proteomes" id="UP001497516"/>
    </source>
</evidence>